<keyword evidence="7 25" id="KW-0378">Hydrolase</keyword>
<keyword evidence="5" id="KW-0963">Cytoplasm</keyword>
<comment type="catalytic activity">
    <reaction evidence="19">
        <text>octanoyl-CoA + H2O = octanoate + CoA + H(+)</text>
        <dbReference type="Rhea" id="RHEA:30143"/>
        <dbReference type="ChEBI" id="CHEBI:15377"/>
        <dbReference type="ChEBI" id="CHEBI:15378"/>
        <dbReference type="ChEBI" id="CHEBI:25646"/>
        <dbReference type="ChEBI" id="CHEBI:57287"/>
        <dbReference type="ChEBI" id="CHEBI:57386"/>
    </reaction>
    <physiologicalReaction direction="left-to-right" evidence="19">
        <dbReference type="Rhea" id="RHEA:30144"/>
    </physiologicalReaction>
</comment>
<sequence>MTEQMIEQTDTCSVASKGGVEFDALVAEFRRMHAALCAAVPDPELTAELRREFRDAADRLELTREPVEENRASRRVGLSSRGHPTLVPFDVEHIDERSVTVTVEFSDVHLGGNGAVHGGTIPLLFDDLLGMLVAEKGQKHSRTAFLKVNYRKITPIDTPLRAEATIDRIDGRKTWVSGRLYHGSEVTADAEALFLRLLPGQP</sequence>
<evidence type="ECO:0000256" key="3">
    <source>
        <dbReference type="ARBA" id="ARBA00004632"/>
    </source>
</evidence>
<evidence type="ECO:0000256" key="8">
    <source>
        <dbReference type="ARBA" id="ARBA00022832"/>
    </source>
</evidence>
<evidence type="ECO:0000256" key="18">
    <source>
        <dbReference type="ARBA" id="ARBA00043210"/>
    </source>
</evidence>
<keyword evidence="26" id="KW-1185">Reference proteome</keyword>
<evidence type="ECO:0000256" key="12">
    <source>
        <dbReference type="ARBA" id="ARBA00023273"/>
    </source>
</evidence>
<evidence type="ECO:0000256" key="14">
    <source>
        <dbReference type="ARBA" id="ARBA00037002"/>
    </source>
</evidence>
<comment type="caution">
    <text evidence="25">The sequence shown here is derived from an EMBL/GenBank/DDBJ whole genome shotgun (WGS) entry which is preliminary data.</text>
</comment>
<dbReference type="SUPFAM" id="SSF54637">
    <property type="entry name" value="Thioesterase/thiol ester dehydrase-isomerase"/>
    <property type="match status" value="1"/>
</dbReference>
<keyword evidence="12" id="KW-0966">Cell projection</keyword>
<comment type="catalytic activity">
    <reaction evidence="23">
        <text>tetradecanoyl-CoA + H2O = tetradecanoate + CoA + H(+)</text>
        <dbReference type="Rhea" id="RHEA:40119"/>
        <dbReference type="ChEBI" id="CHEBI:15377"/>
        <dbReference type="ChEBI" id="CHEBI:15378"/>
        <dbReference type="ChEBI" id="CHEBI:30807"/>
        <dbReference type="ChEBI" id="CHEBI:57287"/>
        <dbReference type="ChEBI" id="CHEBI:57385"/>
    </reaction>
    <physiologicalReaction direction="left-to-right" evidence="23">
        <dbReference type="Rhea" id="RHEA:40120"/>
    </physiologicalReaction>
</comment>
<evidence type="ECO:0000256" key="7">
    <source>
        <dbReference type="ARBA" id="ARBA00022801"/>
    </source>
</evidence>
<comment type="catalytic activity">
    <reaction evidence="22">
        <text>dodecanoyl-CoA + H2O = dodecanoate + CoA + H(+)</text>
        <dbReference type="Rhea" id="RHEA:30135"/>
        <dbReference type="ChEBI" id="CHEBI:15377"/>
        <dbReference type="ChEBI" id="CHEBI:15378"/>
        <dbReference type="ChEBI" id="CHEBI:18262"/>
        <dbReference type="ChEBI" id="CHEBI:57287"/>
        <dbReference type="ChEBI" id="CHEBI:57375"/>
    </reaction>
    <physiologicalReaction direction="left-to-right" evidence="22">
        <dbReference type="Rhea" id="RHEA:30136"/>
    </physiologicalReaction>
</comment>
<evidence type="ECO:0000256" key="6">
    <source>
        <dbReference type="ARBA" id="ARBA00022703"/>
    </source>
</evidence>
<comment type="catalytic activity">
    <reaction evidence="14">
        <text>(9Z)-octadecenoyl-CoA + H2O = (9Z)-octadecenoate + CoA + H(+)</text>
        <dbReference type="Rhea" id="RHEA:40139"/>
        <dbReference type="ChEBI" id="CHEBI:15377"/>
        <dbReference type="ChEBI" id="CHEBI:15378"/>
        <dbReference type="ChEBI" id="CHEBI:30823"/>
        <dbReference type="ChEBI" id="CHEBI:57287"/>
        <dbReference type="ChEBI" id="CHEBI:57387"/>
    </reaction>
    <physiologicalReaction direction="left-to-right" evidence="14">
        <dbReference type="Rhea" id="RHEA:40140"/>
    </physiologicalReaction>
</comment>
<dbReference type="Gene3D" id="3.10.129.10">
    <property type="entry name" value="Hotdog Thioesterase"/>
    <property type="match status" value="1"/>
</dbReference>
<evidence type="ECO:0000256" key="16">
    <source>
        <dbReference type="ARBA" id="ARBA00038848"/>
    </source>
</evidence>
<dbReference type="Proteomes" id="UP001601992">
    <property type="component" value="Unassembled WGS sequence"/>
</dbReference>
<dbReference type="EC" id="3.1.2.2" evidence="16"/>
<evidence type="ECO:0000256" key="11">
    <source>
        <dbReference type="ARBA" id="ARBA00023136"/>
    </source>
</evidence>
<dbReference type="Pfam" id="PF03061">
    <property type="entry name" value="4HBT"/>
    <property type="match status" value="1"/>
</dbReference>
<dbReference type="InterPro" id="IPR052365">
    <property type="entry name" value="THEM4/THEM5_acyl-CoA_thioest"/>
</dbReference>
<proteinExistence type="inferred from homology"/>
<comment type="subcellular location">
    <subcellularLocation>
        <location evidence="3">Cell projection</location>
        <location evidence="3">Ruffle membrane</location>
    </subcellularLocation>
    <subcellularLocation>
        <location evidence="2">Cytoplasm</location>
    </subcellularLocation>
    <subcellularLocation>
        <location evidence="1">Membrane</location>
        <topology evidence="1">Peripheral membrane protein</topology>
    </subcellularLocation>
</comment>
<dbReference type="CDD" id="cd03443">
    <property type="entry name" value="PaaI_thioesterase"/>
    <property type="match status" value="1"/>
</dbReference>
<evidence type="ECO:0000256" key="13">
    <source>
        <dbReference type="ARBA" id="ARBA00035852"/>
    </source>
</evidence>
<reference evidence="25 26" key="1">
    <citation type="submission" date="2024-10" db="EMBL/GenBank/DDBJ databases">
        <title>The Natural Products Discovery Center: Release of the First 8490 Sequenced Strains for Exploring Actinobacteria Biosynthetic Diversity.</title>
        <authorList>
            <person name="Kalkreuter E."/>
            <person name="Kautsar S.A."/>
            <person name="Yang D."/>
            <person name="Bader C.D."/>
            <person name="Teijaro C.N."/>
            <person name="Fluegel L."/>
            <person name="Davis C.M."/>
            <person name="Simpson J.R."/>
            <person name="Lauterbach L."/>
            <person name="Steele A.D."/>
            <person name="Gui C."/>
            <person name="Meng S."/>
            <person name="Li G."/>
            <person name="Viehrig K."/>
            <person name="Ye F."/>
            <person name="Su P."/>
            <person name="Kiefer A.F."/>
            <person name="Nichols A."/>
            <person name="Cepeda A.J."/>
            <person name="Yan W."/>
            <person name="Fan B."/>
            <person name="Jiang Y."/>
            <person name="Adhikari A."/>
            <person name="Zheng C.-J."/>
            <person name="Schuster L."/>
            <person name="Cowan T.M."/>
            <person name="Smanski M.J."/>
            <person name="Chevrette M.G."/>
            <person name="De Carvalho L.P.S."/>
            <person name="Shen B."/>
        </authorList>
    </citation>
    <scope>NUCLEOTIDE SEQUENCE [LARGE SCALE GENOMIC DNA]</scope>
    <source>
        <strain evidence="25 26">NPDC002593</strain>
    </source>
</reference>
<evidence type="ECO:0000256" key="23">
    <source>
        <dbReference type="ARBA" id="ARBA00048180"/>
    </source>
</evidence>
<evidence type="ECO:0000256" key="2">
    <source>
        <dbReference type="ARBA" id="ARBA00004496"/>
    </source>
</evidence>
<evidence type="ECO:0000256" key="10">
    <source>
        <dbReference type="ARBA" id="ARBA00023098"/>
    </source>
</evidence>
<name>A0ABW6SAQ6_9NOCA</name>
<organism evidence="25 26">
    <name type="scientific">Nocardia jiangxiensis</name>
    <dbReference type="NCBI Taxonomy" id="282685"/>
    <lineage>
        <taxon>Bacteria</taxon>
        <taxon>Bacillati</taxon>
        <taxon>Actinomycetota</taxon>
        <taxon>Actinomycetes</taxon>
        <taxon>Mycobacteriales</taxon>
        <taxon>Nocardiaceae</taxon>
        <taxon>Nocardia</taxon>
    </lineage>
</organism>
<keyword evidence="11" id="KW-0472">Membrane</keyword>
<evidence type="ECO:0000256" key="5">
    <source>
        <dbReference type="ARBA" id="ARBA00022490"/>
    </source>
</evidence>
<keyword evidence="9" id="KW-0809">Transit peptide</keyword>
<evidence type="ECO:0000256" key="19">
    <source>
        <dbReference type="ARBA" id="ARBA00047588"/>
    </source>
</evidence>
<keyword evidence="6" id="KW-0053">Apoptosis</keyword>
<comment type="catalytic activity">
    <reaction evidence="21">
        <text>decanoyl-CoA + H2O = decanoate + CoA + H(+)</text>
        <dbReference type="Rhea" id="RHEA:40059"/>
        <dbReference type="ChEBI" id="CHEBI:15377"/>
        <dbReference type="ChEBI" id="CHEBI:15378"/>
        <dbReference type="ChEBI" id="CHEBI:27689"/>
        <dbReference type="ChEBI" id="CHEBI:57287"/>
        <dbReference type="ChEBI" id="CHEBI:61430"/>
    </reaction>
    <physiologicalReaction direction="left-to-right" evidence="21">
        <dbReference type="Rhea" id="RHEA:40060"/>
    </physiologicalReaction>
</comment>
<feature type="domain" description="Thioesterase" evidence="24">
    <location>
        <begin position="113"/>
        <end position="185"/>
    </location>
</feature>
<dbReference type="InterPro" id="IPR029069">
    <property type="entry name" value="HotDog_dom_sf"/>
</dbReference>
<dbReference type="RefSeq" id="WP_083896199.1">
    <property type="nucleotide sequence ID" value="NZ_JBIAQY010000018.1"/>
</dbReference>
<comment type="catalytic activity">
    <reaction evidence="13">
        <text>(5Z,8Z,11Z,14Z)-eicosatetraenoyl-CoA + H2O = (5Z,8Z,11Z,14Z)-eicosatetraenoate + CoA + H(+)</text>
        <dbReference type="Rhea" id="RHEA:40151"/>
        <dbReference type="ChEBI" id="CHEBI:15377"/>
        <dbReference type="ChEBI" id="CHEBI:15378"/>
        <dbReference type="ChEBI" id="CHEBI:32395"/>
        <dbReference type="ChEBI" id="CHEBI:57287"/>
        <dbReference type="ChEBI" id="CHEBI:57368"/>
    </reaction>
    <physiologicalReaction direction="left-to-right" evidence="13">
        <dbReference type="Rhea" id="RHEA:40152"/>
    </physiologicalReaction>
</comment>
<evidence type="ECO:0000256" key="17">
    <source>
        <dbReference type="ARBA" id="ARBA00040123"/>
    </source>
</evidence>
<evidence type="ECO:0000256" key="20">
    <source>
        <dbReference type="ARBA" id="ARBA00047734"/>
    </source>
</evidence>
<evidence type="ECO:0000256" key="4">
    <source>
        <dbReference type="ARBA" id="ARBA00022475"/>
    </source>
</evidence>
<protein>
    <recommendedName>
        <fullName evidence="17">Acyl-coenzyme A thioesterase THEM4</fullName>
        <ecNumber evidence="16">3.1.2.2</ecNumber>
    </recommendedName>
    <alternativeName>
        <fullName evidence="18">Thioesterase superfamily member 4</fullName>
    </alternativeName>
</protein>
<dbReference type="PANTHER" id="PTHR12418">
    <property type="entry name" value="ACYL-COENZYME A THIOESTERASE THEM4"/>
    <property type="match status" value="1"/>
</dbReference>
<evidence type="ECO:0000313" key="25">
    <source>
        <dbReference type="EMBL" id="MFF3573391.1"/>
    </source>
</evidence>
<keyword evidence="4" id="KW-1003">Cell membrane</keyword>
<evidence type="ECO:0000259" key="24">
    <source>
        <dbReference type="Pfam" id="PF03061"/>
    </source>
</evidence>
<dbReference type="GO" id="GO:0016787">
    <property type="term" value="F:hydrolase activity"/>
    <property type="evidence" value="ECO:0007669"/>
    <property type="project" value="UniProtKB-KW"/>
</dbReference>
<evidence type="ECO:0000256" key="22">
    <source>
        <dbReference type="ARBA" id="ARBA00048074"/>
    </source>
</evidence>
<gene>
    <name evidence="25" type="ORF">ACFYXQ_37090</name>
</gene>
<comment type="catalytic activity">
    <reaction evidence="20">
        <text>hexadecanoyl-CoA + H2O = hexadecanoate + CoA + H(+)</text>
        <dbReference type="Rhea" id="RHEA:16645"/>
        <dbReference type="ChEBI" id="CHEBI:7896"/>
        <dbReference type="ChEBI" id="CHEBI:15377"/>
        <dbReference type="ChEBI" id="CHEBI:15378"/>
        <dbReference type="ChEBI" id="CHEBI:57287"/>
        <dbReference type="ChEBI" id="CHEBI:57379"/>
        <dbReference type="EC" id="3.1.2.2"/>
    </reaction>
    <physiologicalReaction direction="left-to-right" evidence="20">
        <dbReference type="Rhea" id="RHEA:16646"/>
    </physiologicalReaction>
</comment>
<dbReference type="InterPro" id="IPR006683">
    <property type="entry name" value="Thioestr_dom"/>
</dbReference>
<evidence type="ECO:0000256" key="9">
    <source>
        <dbReference type="ARBA" id="ARBA00022946"/>
    </source>
</evidence>
<evidence type="ECO:0000256" key="15">
    <source>
        <dbReference type="ARBA" id="ARBA00038456"/>
    </source>
</evidence>
<evidence type="ECO:0000256" key="21">
    <source>
        <dbReference type="ARBA" id="ARBA00047969"/>
    </source>
</evidence>
<keyword evidence="10" id="KW-0443">Lipid metabolism</keyword>
<keyword evidence="8" id="KW-0276">Fatty acid metabolism</keyword>
<dbReference type="EMBL" id="JBIAQY010000018">
    <property type="protein sequence ID" value="MFF3573391.1"/>
    <property type="molecule type" value="Genomic_DNA"/>
</dbReference>
<evidence type="ECO:0000256" key="1">
    <source>
        <dbReference type="ARBA" id="ARBA00004170"/>
    </source>
</evidence>
<accession>A0ABW6SAQ6</accession>
<evidence type="ECO:0000313" key="26">
    <source>
        <dbReference type="Proteomes" id="UP001601992"/>
    </source>
</evidence>
<dbReference type="PANTHER" id="PTHR12418:SF19">
    <property type="entry name" value="ACYL-COENZYME A THIOESTERASE THEM4"/>
    <property type="match status" value="1"/>
</dbReference>
<comment type="similarity">
    <text evidence="15">Belongs to the THEM4/THEM5 thioesterase family.</text>
</comment>